<comment type="similarity">
    <text evidence="1">Belongs to the OsmC/Ohr family.</text>
</comment>
<proteinExistence type="inferred from homology"/>
<dbReference type="InterPro" id="IPR003718">
    <property type="entry name" value="OsmC/Ohr_fam"/>
</dbReference>
<protein>
    <submittedName>
        <fullName evidence="2">Organic hydroperoxide resistance protein</fullName>
    </submittedName>
</protein>
<dbReference type="AlphaFoldDB" id="A0A0R2LBR3"/>
<organism evidence="2 3">
    <name type="scientific">Ligilactobacillus pobuzihii</name>
    <dbReference type="NCBI Taxonomy" id="449659"/>
    <lineage>
        <taxon>Bacteria</taxon>
        <taxon>Bacillati</taxon>
        <taxon>Bacillota</taxon>
        <taxon>Bacilli</taxon>
        <taxon>Lactobacillales</taxon>
        <taxon>Lactobacillaceae</taxon>
        <taxon>Ligilactobacillus</taxon>
    </lineage>
</organism>
<dbReference type="InterPro" id="IPR036102">
    <property type="entry name" value="OsmC/Ohrsf"/>
</dbReference>
<dbReference type="Proteomes" id="UP000051886">
    <property type="component" value="Unassembled WGS sequence"/>
</dbReference>
<reference evidence="2 3" key="1">
    <citation type="journal article" date="2015" name="Genome Announc.">
        <title>Expanding the biotechnology potential of lactobacilli through comparative genomics of 213 strains and associated genera.</title>
        <authorList>
            <person name="Sun Z."/>
            <person name="Harris H.M."/>
            <person name="McCann A."/>
            <person name="Guo C."/>
            <person name="Argimon S."/>
            <person name="Zhang W."/>
            <person name="Yang X."/>
            <person name="Jeffery I.B."/>
            <person name="Cooney J.C."/>
            <person name="Kagawa T.F."/>
            <person name="Liu W."/>
            <person name="Song Y."/>
            <person name="Salvetti E."/>
            <person name="Wrobel A."/>
            <person name="Rasinkangas P."/>
            <person name="Parkhill J."/>
            <person name="Rea M.C."/>
            <person name="O'Sullivan O."/>
            <person name="Ritari J."/>
            <person name="Douillard F.P."/>
            <person name="Paul Ross R."/>
            <person name="Yang R."/>
            <person name="Briner A.E."/>
            <person name="Felis G.E."/>
            <person name="de Vos W.M."/>
            <person name="Barrangou R."/>
            <person name="Klaenhammer T.R."/>
            <person name="Caufield P.W."/>
            <person name="Cui Y."/>
            <person name="Zhang H."/>
            <person name="O'Toole P.W."/>
        </authorList>
    </citation>
    <scope>NUCLEOTIDE SEQUENCE [LARGE SCALE GENOMIC DNA]</scope>
    <source>
        <strain evidence="2 3">NBRC 103219</strain>
    </source>
</reference>
<dbReference type="SUPFAM" id="SSF82784">
    <property type="entry name" value="OsmC-like"/>
    <property type="match status" value="1"/>
</dbReference>
<dbReference type="PANTHER" id="PTHR33797">
    <property type="entry name" value="ORGANIC HYDROPEROXIDE RESISTANCE PROTEIN-LIKE"/>
    <property type="match status" value="1"/>
</dbReference>
<gene>
    <name evidence="2" type="ORF">IV66_GL000883</name>
</gene>
<sequence>MKNDPRWQKALYTTEIYNEEGLEGHAYVPDGLNLKTSSPLNDHPGTNPEQLLGMSLCTCLAATMQAVEKEHHLEHHAKVRAKIAYIGEKAHYEFLVHAQICVPQVDLPTAKKLVSEAEKRCCVSQLLSGSDNYSVEAVEDWSK</sequence>
<dbReference type="PANTHER" id="PTHR33797:SF2">
    <property type="entry name" value="ORGANIC HYDROPEROXIDE RESISTANCE PROTEIN-LIKE"/>
    <property type="match status" value="1"/>
</dbReference>
<dbReference type="Gene3D" id="3.30.300.20">
    <property type="match status" value="1"/>
</dbReference>
<comment type="caution">
    <text evidence="2">The sequence shown here is derived from an EMBL/GenBank/DDBJ whole genome shotgun (WGS) entry which is preliminary data.</text>
</comment>
<keyword evidence="3" id="KW-1185">Reference proteome</keyword>
<dbReference type="RefSeq" id="WP_017867792.1">
    <property type="nucleotide sequence ID" value="NZ_BJYB01000006.1"/>
</dbReference>
<dbReference type="InterPro" id="IPR019953">
    <property type="entry name" value="OHR"/>
</dbReference>
<evidence type="ECO:0000256" key="1">
    <source>
        <dbReference type="ARBA" id="ARBA00007378"/>
    </source>
</evidence>
<name>A0A0R2LBR3_9LACO</name>
<accession>A0A0R2LBR3</accession>
<dbReference type="PATRIC" id="fig|449659.4.peg.889"/>
<evidence type="ECO:0000313" key="2">
    <source>
        <dbReference type="EMBL" id="KRN95860.1"/>
    </source>
</evidence>
<dbReference type="Pfam" id="PF02566">
    <property type="entry name" value="OsmC"/>
    <property type="match status" value="1"/>
</dbReference>
<evidence type="ECO:0000313" key="3">
    <source>
        <dbReference type="Proteomes" id="UP000051886"/>
    </source>
</evidence>
<dbReference type="GO" id="GO:0006979">
    <property type="term" value="P:response to oxidative stress"/>
    <property type="evidence" value="ECO:0007669"/>
    <property type="project" value="InterPro"/>
</dbReference>
<dbReference type="STRING" id="449659.IV66_GL000883"/>
<dbReference type="InterPro" id="IPR015946">
    <property type="entry name" value="KH_dom-like_a/b"/>
</dbReference>
<dbReference type="OrthoDB" id="9797508at2"/>
<dbReference type="EMBL" id="JQCN01000069">
    <property type="protein sequence ID" value="KRN95860.1"/>
    <property type="molecule type" value="Genomic_DNA"/>
</dbReference>